<organism evidence="1 2">
    <name type="scientific">Adineta steineri</name>
    <dbReference type="NCBI Taxonomy" id="433720"/>
    <lineage>
        <taxon>Eukaryota</taxon>
        <taxon>Metazoa</taxon>
        <taxon>Spiralia</taxon>
        <taxon>Gnathifera</taxon>
        <taxon>Rotifera</taxon>
        <taxon>Eurotatoria</taxon>
        <taxon>Bdelloidea</taxon>
        <taxon>Adinetida</taxon>
        <taxon>Adinetidae</taxon>
        <taxon>Adineta</taxon>
    </lineage>
</organism>
<name>A0A820TBW3_9BILA</name>
<gene>
    <name evidence="1" type="ORF">OKA104_LOCUS54825</name>
</gene>
<dbReference type="InterPro" id="IPR013083">
    <property type="entry name" value="Znf_RING/FYVE/PHD"/>
</dbReference>
<comment type="caution">
    <text evidence="1">The sequence shown here is derived from an EMBL/GenBank/DDBJ whole genome shotgun (WGS) entry which is preliminary data.</text>
</comment>
<evidence type="ECO:0000313" key="2">
    <source>
        <dbReference type="Proteomes" id="UP000663881"/>
    </source>
</evidence>
<dbReference type="Gene3D" id="3.30.40.10">
    <property type="entry name" value="Zinc/RING finger domain, C3HC4 (zinc finger)"/>
    <property type="match status" value="1"/>
</dbReference>
<sequence>GKWICPVCNKPALFDDLQIDSYTDSILNSIENENITETSVCVKSS</sequence>
<evidence type="ECO:0008006" key="3">
    <source>
        <dbReference type="Google" id="ProtNLM"/>
    </source>
</evidence>
<proteinExistence type="predicted"/>
<dbReference type="AlphaFoldDB" id="A0A820TBW3"/>
<feature type="non-terminal residue" evidence="1">
    <location>
        <position position="1"/>
    </location>
</feature>
<protein>
    <recommendedName>
        <fullName evidence="3">SP-RING-type domain-containing protein</fullName>
    </recommendedName>
</protein>
<evidence type="ECO:0000313" key="1">
    <source>
        <dbReference type="EMBL" id="CAF4463380.1"/>
    </source>
</evidence>
<reference evidence="1" key="1">
    <citation type="submission" date="2021-02" db="EMBL/GenBank/DDBJ databases">
        <authorList>
            <person name="Nowell W R."/>
        </authorList>
    </citation>
    <scope>NUCLEOTIDE SEQUENCE</scope>
</reference>
<dbReference type="EMBL" id="CAJOAY010037348">
    <property type="protein sequence ID" value="CAF4463380.1"/>
    <property type="molecule type" value="Genomic_DNA"/>
</dbReference>
<accession>A0A820TBW3</accession>
<dbReference type="Proteomes" id="UP000663881">
    <property type="component" value="Unassembled WGS sequence"/>
</dbReference>